<dbReference type="RefSeq" id="WP_203751771.1">
    <property type="nucleotide sequence ID" value="NZ_BAAAUC010000005.1"/>
</dbReference>
<dbReference type="SUPFAM" id="SSF51905">
    <property type="entry name" value="FAD/NAD(P)-binding domain"/>
    <property type="match status" value="1"/>
</dbReference>
<dbReference type="PRINTS" id="PR00411">
    <property type="entry name" value="PNDRDTASEI"/>
</dbReference>
<evidence type="ECO:0000256" key="1">
    <source>
        <dbReference type="SAM" id="MobiDB-lite"/>
    </source>
</evidence>
<dbReference type="InterPro" id="IPR051209">
    <property type="entry name" value="FAD-bind_Monooxygenase_sf"/>
</dbReference>
<comment type="caution">
    <text evidence="2">The sequence shown here is derived from an EMBL/GenBank/DDBJ whole genome shotgun (WGS) entry which is preliminary data.</text>
</comment>
<dbReference type="PANTHER" id="PTHR42877:SF4">
    <property type="entry name" value="FAD_NAD(P)-BINDING DOMAIN-CONTAINING PROTEIN-RELATED"/>
    <property type="match status" value="1"/>
</dbReference>
<gene>
    <name evidence="2" type="ORF">Acy02nite_72840</name>
</gene>
<dbReference type="Pfam" id="PF13738">
    <property type="entry name" value="Pyr_redox_3"/>
    <property type="match status" value="1"/>
</dbReference>
<feature type="compositionally biased region" description="Basic and acidic residues" evidence="1">
    <location>
        <begin position="483"/>
        <end position="503"/>
    </location>
</feature>
<dbReference type="InterPro" id="IPR036188">
    <property type="entry name" value="FAD/NAD-bd_sf"/>
</dbReference>
<proteinExistence type="predicted"/>
<keyword evidence="2" id="KW-0560">Oxidoreductase</keyword>
<dbReference type="Proteomes" id="UP000619479">
    <property type="component" value="Unassembled WGS sequence"/>
</dbReference>
<dbReference type="GO" id="GO:0004497">
    <property type="term" value="F:monooxygenase activity"/>
    <property type="evidence" value="ECO:0007669"/>
    <property type="project" value="UniProtKB-KW"/>
</dbReference>
<reference evidence="2" key="1">
    <citation type="submission" date="2021-01" db="EMBL/GenBank/DDBJ databases">
        <title>Whole genome shotgun sequence of Actinoplanes cyaneus NBRC 14990.</title>
        <authorList>
            <person name="Komaki H."/>
            <person name="Tamura T."/>
        </authorList>
    </citation>
    <scope>NUCLEOTIDE SEQUENCE</scope>
    <source>
        <strain evidence="2">NBRC 14990</strain>
    </source>
</reference>
<keyword evidence="2" id="KW-0503">Monooxygenase</keyword>
<organism evidence="2 3">
    <name type="scientific">Actinoplanes cyaneus</name>
    <dbReference type="NCBI Taxonomy" id="52696"/>
    <lineage>
        <taxon>Bacteria</taxon>
        <taxon>Bacillati</taxon>
        <taxon>Actinomycetota</taxon>
        <taxon>Actinomycetes</taxon>
        <taxon>Micromonosporales</taxon>
        <taxon>Micromonosporaceae</taxon>
        <taxon>Actinoplanes</taxon>
    </lineage>
</organism>
<dbReference type="PANTHER" id="PTHR42877">
    <property type="entry name" value="L-ORNITHINE N(5)-MONOOXYGENASE-RELATED"/>
    <property type="match status" value="1"/>
</dbReference>
<keyword evidence="3" id="KW-1185">Reference proteome</keyword>
<name>A0A919ITM9_9ACTN</name>
<dbReference type="Gene3D" id="3.50.50.60">
    <property type="entry name" value="FAD/NAD(P)-binding domain"/>
    <property type="match status" value="2"/>
</dbReference>
<feature type="region of interest" description="Disordered" evidence="1">
    <location>
        <begin position="470"/>
        <end position="503"/>
    </location>
</feature>
<evidence type="ECO:0000313" key="3">
    <source>
        <dbReference type="Proteomes" id="UP000619479"/>
    </source>
</evidence>
<protein>
    <submittedName>
        <fullName evidence="2">Monooxygenase</fullName>
    </submittedName>
</protein>
<dbReference type="EMBL" id="BOMH01000061">
    <property type="protein sequence ID" value="GID69403.1"/>
    <property type="molecule type" value="Genomic_DNA"/>
</dbReference>
<dbReference type="AlphaFoldDB" id="A0A919ITM9"/>
<sequence length="503" mass="54598">MSPRILIIGTGFGGVAVAHALLKAGFTDLIMLEKAPRPGGVWRDNLYPGCACDIPAPLYSFSHAQNPAWSRRFPPQPEILAYLDACIERFGLADRIRCGTEVAAATWTGTFWQVTTTTGETLEADVLIPAVGQLSRPIVPQLPGTFDGPAMHTAGWDATVPIAGKRVAVIGTGASAIQLVPAIAGVAAHVTVFQRTAPWTLPKPDRRYGRTRKALYGSFPALMGPARAGTWLMTVVTGLAVTGNRAAAALLRAVSIAQRHWQVRDPELRRKITPVEPMGCKRVLFTNAWLPALARPDVELVTDPISAVTPGGIRTADGTEHPADVIVYGTGFAATEFLVPIRVTGRDGESLNEVWRDGAHAYLGMAVPGFPNMFLVYGPNTNTGNTSVVFFHEAQARWIVQAVRHLDHSQVPLEVRPEVAAGYDQELQSRLAGSVWASCRSWYRTAAGRVVTNWPGMAAEYRRRTARLRPSDFQPAVHSSRSQRRDSEIPDLTRQRSDGHSGD</sequence>
<accession>A0A919ITM9</accession>
<evidence type="ECO:0000313" key="2">
    <source>
        <dbReference type="EMBL" id="GID69403.1"/>
    </source>
</evidence>